<dbReference type="PANTHER" id="PTHR32089">
    <property type="entry name" value="METHYL-ACCEPTING CHEMOTAXIS PROTEIN MCPB"/>
    <property type="match status" value="1"/>
</dbReference>
<feature type="domain" description="Methyl-accepting transducer" evidence="7">
    <location>
        <begin position="524"/>
        <end position="760"/>
    </location>
</feature>
<keyword evidence="6" id="KW-0812">Transmembrane</keyword>
<dbReference type="PROSITE" id="PS50111">
    <property type="entry name" value="CHEMOTAXIS_TRANSDUC_2"/>
    <property type="match status" value="1"/>
</dbReference>
<feature type="transmembrane region" description="Helical" evidence="6">
    <location>
        <begin position="83"/>
        <end position="106"/>
    </location>
</feature>
<dbReference type="PROSITE" id="PS50885">
    <property type="entry name" value="HAMP"/>
    <property type="match status" value="1"/>
</dbReference>
<keyword evidence="6" id="KW-0472">Membrane</keyword>
<feature type="transmembrane region" description="Helical" evidence="6">
    <location>
        <begin position="365"/>
        <end position="388"/>
    </location>
</feature>
<evidence type="ECO:0000256" key="4">
    <source>
        <dbReference type="SAM" id="Coils"/>
    </source>
</evidence>
<dbReference type="SUPFAM" id="SSF58104">
    <property type="entry name" value="Methyl-accepting chemotaxis protein (MCP) signaling domain"/>
    <property type="match status" value="1"/>
</dbReference>
<dbReference type="AlphaFoldDB" id="A0A6B3NE66"/>
<dbReference type="Pfam" id="PF00015">
    <property type="entry name" value="MCPsignal"/>
    <property type="match status" value="1"/>
</dbReference>
<evidence type="ECO:0000256" key="1">
    <source>
        <dbReference type="ARBA" id="ARBA00023224"/>
    </source>
</evidence>
<gene>
    <name evidence="9" type="ORF">F6J89_16630</name>
</gene>
<keyword evidence="1 3" id="KW-0807">Transducer</keyword>
<dbReference type="InterPro" id="IPR004089">
    <property type="entry name" value="MCPsignal_dom"/>
</dbReference>
<dbReference type="FunFam" id="1.10.287.950:FF:000001">
    <property type="entry name" value="Methyl-accepting chemotaxis sensory transducer"/>
    <property type="match status" value="1"/>
</dbReference>
<comment type="similarity">
    <text evidence="2">Belongs to the methyl-accepting chemotaxis (MCP) protein family.</text>
</comment>
<evidence type="ECO:0000256" key="3">
    <source>
        <dbReference type="PROSITE-ProRule" id="PRU00284"/>
    </source>
</evidence>
<dbReference type="Gene3D" id="1.10.287.950">
    <property type="entry name" value="Methyl-accepting chemotaxis protein"/>
    <property type="match status" value="1"/>
</dbReference>
<dbReference type="CDD" id="cd06225">
    <property type="entry name" value="HAMP"/>
    <property type="match status" value="1"/>
</dbReference>
<dbReference type="CDD" id="cd18773">
    <property type="entry name" value="PDC1_HK_sensor"/>
    <property type="match status" value="1"/>
</dbReference>
<dbReference type="CDD" id="cd18774">
    <property type="entry name" value="PDC2_HK_sensor"/>
    <property type="match status" value="1"/>
</dbReference>
<dbReference type="SMART" id="SM00304">
    <property type="entry name" value="HAMP"/>
    <property type="match status" value="2"/>
</dbReference>
<dbReference type="GO" id="GO:0016020">
    <property type="term" value="C:membrane"/>
    <property type="evidence" value="ECO:0007669"/>
    <property type="project" value="InterPro"/>
</dbReference>
<feature type="compositionally biased region" description="Polar residues" evidence="5">
    <location>
        <begin position="1"/>
        <end position="37"/>
    </location>
</feature>
<name>A0A6B3NE66_9CYAN</name>
<proteinExistence type="inferred from homology"/>
<evidence type="ECO:0000256" key="2">
    <source>
        <dbReference type="ARBA" id="ARBA00029447"/>
    </source>
</evidence>
<dbReference type="PANTHER" id="PTHR32089:SF114">
    <property type="entry name" value="METHYL-ACCEPTING CHEMOTAXIS PROTEIN MCPB"/>
    <property type="match status" value="1"/>
</dbReference>
<dbReference type="Pfam" id="PF00672">
    <property type="entry name" value="HAMP"/>
    <property type="match status" value="1"/>
</dbReference>
<dbReference type="CDD" id="cd11386">
    <property type="entry name" value="MCP_signal"/>
    <property type="match status" value="1"/>
</dbReference>
<dbReference type="SUPFAM" id="SSF158472">
    <property type="entry name" value="HAMP domain-like"/>
    <property type="match status" value="1"/>
</dbReference>
<comment type="caution">
    <text evidence="9">The sequence shown here is derived from an EMBL/GenBank/DDBJ whole genome shotgun (WGS) entry which is preliminary data.</text>
</comment>
<dbReference type="GO" id="GO:0007165">
    <property type="term" value="P:signal transduction"/>
    <property type="evidence" value="ECO:0007669"/>
    <property type="project" value="UniProtKB-KW"/>
</dbReference>
<protein>
    <submittedName>
        <fullName evidence="9">Methyl-accepting chemotaxis protein</fullName>
    </submittedName>
</protein>
<keyword evidence="6" id="KW-1133">Transmembrane helix</keyword>
<evidence type="ECO:0000259" key="7">
    <source>
        <dbReference type="PROSITE" id="PS50111"/>
    </source>
</evidence>
<keyword evidence="4" id="KW-0175">Coiled coil</keyword>
<evidence type="ECO:0000256" key="5">
    <source>
        <dbReference type="SAM" id="MobiDB-lite"/>
    </source>
</evidence>
<feature type="coiled-coil region" evidence="4">
    <location>
        <begin position="443"/>
        <end position="472"/>
    </location>
</feature>
<evidence type="ECO:0000259" key="8">
    <source>
        <dbReference type="PROSITE" id="PS50885"/>
    </source>
</evidence>
<feature type="region of interest" description="Disordered" evidence="5">
    <location>
        <begin position="1"/>
        <end position="63"/>
    </location>
</feature>
<reference evidence="9" key="1">
    <citation type="submission" date="2019-11" db="EMBL/GenBank/DDBJ databases">
        <title>Genomic insights into an expanded diversity of filamentous marine cyanobacteria reveals the extraordinary biosynthetic potential of Moorea and Okeania.</title>
        <authorList>
            <person name="Ferreira Leao T."/>
            <person name="Wang M."/>
            <person name="Moss N."/>
            <person name="Da Silva R."/>
            <person name="Sanders J."/>
            <person name="Nurk S."/>
            <person name="Gurevich A."/>
            <person name="Humphrey G."/>
            <person name="Reher R."/>
            <person name="Zhu Q."/>
            <person name="Belda-Ferre P."/>
            <person name="Glukhov E."/>
            <person name="Rex R."/>
            <person name="Dorrestein P.C."/>
            <person name="Knight R."/>
            <person name="Pevzner P."/>
            <person name="Gerwick W.H."/>
            <person name="Gerwick L."/>
        </authorList>
    </citation>
    <scope>NUCLEOTIDE SEQUENCE</scope>
    <source>
        <strain evidence="9">SIO1C4</strain>
    </source>
</reference>
<dbReference type="Gene3D" id="3.30.450.20">
    <property type="entry name" value="PAS domain"/>
    <property type="match status" value="2"/>
</dbReference>
<dbReference type="InterPro" id="IPR003660">
    <property type="entry name" value="HAMP_dom"/>
</dbReference>
<dbReference type="SMART" id="SM00283">
    <property type="entry name" value="MA"/>
    <property type="match status" value="1"/>
</dbReference>
<evidence type="ECO:0000256" key="6">
    <source>
        <dbReference type="SAM" id="Phobius"/>
    </source>
</evidence>
<dbReference type="EMBL" id="JAAHFQ010000326">
    <property type="protein sequence ID" value="NER29205.1"/>
    <property type="molecule type" value="Genomic_DNA"/>
</dbReference>
<dbReference type="Gene3D" id="6.10.340.10">
    <property type="match status" value="1"/>
</dbReference>
<dbReference type="GO" id="GO:0006935">
    <property type="term" value="P:chemotaxis"/>
    <property type="evidence" value="ECO:0007669"/>
    <property type="project" value="UniProtKB-ARBA"/>
</dbReference>
<organism evidence="9">
    <name type="scientific">Symploca sp. SIO1C4</name>
    <dbReference type="NCBI Taxonomy" id="2607765"/>
    <lineage>
        <taxon>Bacteria</taxon>
        <taxon>Bacillati</taxon>
        <taxon>Cyanobacteriota</taxon>
        <taxon>Cyanophyceae</taxon>
        <taxon>Coleofasciculales</taxon>
        <taxon>Coleofasciculaceae</taxon>
        <taxon>Symploca</taxon>
    </lineage>
</organism>
<feature type="compositionally biased region" description="Polar residues" evidence="5">
    <location>
        <begin position="46"/>
        <end position="63"/>
    </location>
</feature>
<evidence type="ECO:0000313" key="9">
    <source>
        <dbReference type="EMBL" id="NER29205.1"/>
    </source>
</evidence>
<accession>A0A6B3NE66</accession>
<feature type="domain" description="HAMP" evidence="8">
    <location>
        <begin position="389"/>
        <end position="441"/>
    </location>
</feature>
<sequence>MTQTPSEADSQNSTNSHSLSTNGTQLDSQKFNIQELATDSLPPPKQTTNTKATQPSSKISTPSLPIQKQKIPWWSLASLRNKATIVALTIGTVPVVLVGAASYLVASGGIKEQIIQNEQTNAQDLADKLDLFVQQRYNDIVQISRHDAFTNSKLREALTKEEKDEVLDNFEKTSQVYNTIVAVDFRDTTVIAESSGTWSGKPTSIITRDYGVQVQETDQPVIVDPRASVSTGAFSLFAAAPIKDKLTGQTFGIVRARTPMTLVNELFGVDAEREQAFYLIDSEGQITASSDPEALRQQIEEVFPKVAAQIPQMAEEGFTKIMTENGERQIFTYLPKQDIFKRYGLNWGLILARPTEIAFAPQRQLLVTVLVGTIAFVVLVAVLTIIIARLATQPIVAAADAVEKIGQGGLDTRLAVQGQDEIAQLGSNINLMADQIQNLLVEQQEAAQQQMAAQAKAELAQQEMQRSESLQRELFQLFEQIEGASQGNLMVRADLTAGEVGIIADVFNSIVESLRKIVIQVKQATTQVNNSIGENQGAIRDLADEALAQVEEITSTLNSVEQMSLSIQEVADSAQQAAEVARSASTTAQAGGVAMDRTVDSILNLRSTVAETAKKVKQLGESSQEISQVVSLINDIALKTNLLAVNASIEAAHAGEQGKGFAVVAEEVGALAEQSAAATKEIEQIVKNLQVGTKEVVEAMELGTTQVVEGTHLVKETKQSLEQILGVSQEIDQLLQSISKATVSQTQTSQTVTDLMKQITKASERASKSSRQVDGTLRETAEVAQKLQIAVGQFQVDTPA</sequence>